<dbReference type="Proteomes" id="UP000063236">
    <property type="component" value="Unassembled WGS sequence"/>
</dbReference>
<comment type="caution">
    <text evidence="1">The sequence shown here is derived from an EMBL/GenBank/DDBJ whole genome shotgun (WGS) entry which is preliminary data.</text>
</comment>
<evidence type="ECO:0008006" key="3">
    <source>
        <dbReference type="Google" id="ProtNLM"/>
    </source>
</evidence>
<sequence length="164" mass="17590">MTQLLSQGLAQLGIACMADLNGDIQFSVPESKWAGMERSLRIKGSGVRFPSGDAQKPARTDVPDVIDPLRWSTDSRDALRTSLQQIVHVLGQVDGAIANARRALEDARQILGRVEPGPVLAGGVPLVKSLVRERGKAAFQPIASLVFAAAGLDANRVRTLLLMR</sequence>
<reference evidence="1 2" key="1">
    <citation type="submission" date="2015-11" db="EMBL/GenBank/DDBJ databases">
        <title>Expanding the genomic diversity of Burkholderia species for the development of highly accurate diagnostics.</title>
        <authorList>
            <person name="Sahl J."/>
            <person name="Keim P."/>
            <person name="Wagner D."/>
        </authorList>
    </citation>
    <scope>NUCLEOTIDE SEQUENCE [LARGE SCALE GENOMIC DNA]</scope>
    <source>
        <strain evidence="1 2">MSMB378WGS</strain>
    </source>
</reference>
<proteinExistence type="predicted"/>
<protein>
    <recommendedName>
        <fullName evidence="3">AraC family transcriptional regulator</fullName>
    </recommendedName>
</protein>
<dbReference type="AlphaFoldDB" id="A0AAW3PAY6"/>
<dbReference type="EMBL" id="LPJV01000062">
    <property type="protein sequence ID" value="KWF45125.1"/>
    <property type="molecule type" value="Genomic_DNA"/>
</dbReference>
<name>A0AAW3PAY6_9BURK</name>
<organism evidence="1 2">
    <name type="scientific">Burkholderia diffusa</name>
    <dbReference type="NCBI Taxonomy" id="488732"/>
    <lineage>
        <taxon>Bacteria</taxon>
        <taxon>Pseudomonadati</taxon>
        <taxon>Pseudomonadota</taxon>
        <taxon>Betaproteobacteria</taxon>
        <taxon>Burkholderiales</taxon>
        <taxon>Burkholderiaceae</taxon>
        <taxon>Burkholderia</taxon>
        <taxon>Burkholderia cepacia complex</taxon>
    </lineage>
</organism>
<accession>A0AAW3PAY6</accession>
<gene>
    <name evidence="1" type="ORF">WL88_29040</name>
</gene>
<evidence type="ECO:0000313" key="2">
    <source>
        <dbReference type="Proteomes" id="UP000063236"/>
    </source>
</evidence>
<evidence type="ECO:0000313" key="1">
    <source>
        <dbReference type="EMBL" id="KWF45125.1"/>
    </source>
</evidence>